<dbReference type="Pfam" id="PF00651">
    <property type="entry name" value="BTB"/>
    <property type="match status" value="1"/>
</dbReference>
<organism evidence="3 4">
    <name type="scientific">Hapsidospora chrysogenum (strain ATCC 11550 / CBS 779.69 / DSM 880 / IAM 14645 / JCM 23072 / IMI 49137)</name>
    <name type="common">Acremonium chrysogenum</name>
    <dbReference type="NCBI Taxonomy" id="857340"/>
    <lineage>
        <taxon>Eukaryota</taxon>
        <taxon>Fungi</taxon>
        <taxon>Dikarya</taxon>
        <taxon>Ascomycota</taxon>
        <taxon>Pezizomycotina</taxon>
        <taxon>Sordariomycetes</taxon>
        <taxon>Hypocreomycetidae</taxon>
        <taxon>Hypocreales</taxon>
        <taxon>Bionectriaceae</taxon>
        <taxon>Hapsidospora</taxon>
    </lineage>
</organism>
<dbReference type="PROSITE" id="PS50097">
    <property type="entry name" value="BTB"/>
    <property type="match status" value="1"/>
</dbReference>
<evidence type="ECO:0000313" key="3">
    <source>
        <dbReference type="EMBL" id="KFH42287.1"/>
    </source>
</evidence>
<dbReference type="CDD" id="cd18186">
    <property type="entry name" value="BTB_POZ_ZBTB_KLHL-like"/>
    <property type="match status" value="1"/>
</dbReference>
<dbReference type="Gene3D" id="3.30.710.10">
    <property type="entry name" value="Potassium Channel Kv1.1, Chain A"/>
    <property type="match status" value="1"/>
</dbReference>
<gene>
    <name evidence="3" type="ORF">ACRE_069700</name>
</gene>
<accession>A0A086SYV5</accession>
<comment type="caution">
    <text evidence="3">The sequence shown here is derived from an EMBL/GenBank/DDBJ whole genome shotgun (WGS) entry which is preliminary data.</text>
</comment>
<evidence type="ECO:0000256" key="1">
    <source>
        <dbReference type="SAM" id="MobiDB-lite"/>
    </source>
</evidence>
<dbReference type="InterPro" id="IPR000210">
    <property type="entry name" value="BTB/POZ_dom"/>
</dbReference>
<feature type="domain" description="BTB" evidence="2">
    <location>
        <begin position="85"/>
        <end position="151"/>
    </location>
</feature>
<feature type="region of interest" description="Disordered" evidence="1">
    <location>
        <begin position="1"/>
        <end position="54"/>
    </location>
</feature>
<dbReference type="EMBL" id="JPKY01000098">
    <property type="protein sequence ID" value="KFH42287.1"/>
    <property type="molecule type" value="Genomic_DNA"/>
</dbReference>
<name>A0A086SYV5_HAPC1</name>
<protein>
    <recommendedName>
        <fullName evidence="2">BTB domain-containing protein</fullName>
    </recommendedName>
</protein>
<feature type="compositionally biased region" description="Basic and acidic residues" evidence="1">
    <location>
        <begin position="1"/>
        <end position="11"/>
    </location>
</feature>
<dbReference type="AlphaFoldDB" id="A0A086SYV5"/>
<dbReference type="STRING" id="857340.A0A086SYV5"/>
<dbReference type="OrthoDB" id="4845755at2759"/>
<sequence>MTRDASLDGKAARPRNLSKSKPPVSRGWESFSTPSKSDLKPAPPPVTNPWRKPSPLKMVSKELRDKTLTWLSRFEVSLWEKPLCSDVVVVCGANRFFVHSSILIRESGWFREHLHPPEADGSAVSVKLRCAPEAAGYCVRFMYTRRVEICEGMDILEPGYLTRCVLMYCSAVLFRVDSMVSHILGCVETAFTSFAEKLNAQPHHGQHADMNVLVYIDLPGSLELIYVAPNQDTMKPMRLLMARFIDSILLWLSGHPWFASDLGRGKWVEWVPRLLEDQAEYRRALAARPPSKSLVPDEAAVGELLSNERLRQEGNTIMEDA</sequence>
<dbReference type="InterPro" id="IPR011333">
    <property type="entry name" value="SKP1/BTB/POZ_sf"/>
</dbReference>
<dbReference type="HOGENOM" id="CLU_056780_0_0_1"/>
<dbReference type="Proteomes" id="UP000029964">
    <property type="component" value="Unassembled WGS sequence"/>
</dbReference>
<dbReference type="SUPFAM" id="SSF54695">
    <property type="entry name" value="POZ domain"/>
    <property type="match status" value="1"/>
</dbReference>
<evidence type="ECO:0000259" key="2">
    <source>
        <dbReference type="PROSITE" id="PS50097"/>
    </source>
</evidence>
<keyword evidence="4" id="KW-1185">Reference proteome</keyword>
<evidence type="ECO:0000313" key="4">
    <source>
        <dbReference type="Proteomes" id="UP000029964"/>
    </source>
</evidence>
<reference evidence="4" key="1">
    <citation type="journal article" date="2014" name="Genome Announc.">
        <title>Genome sequence and annotation of Acremonium chrysogenum, producer of the beta-lactam antibiotic cephalosporin C.</title>
        <authorList>
            <person name="Terfehr D."/>
            <person name="Dahlmann T.A."/>
            <person name="Specht T."/>
            <person name="Zadra I."/>
            <person name="Kuernsteiner H."/>
            <person name="Kueck U."/>
        </authorList>
    </citation>
    <scope>NUCLEOTIDE SEQUENCE [LARGE SCALE GENOMIC DNA]</scope>
    <source>
        <strain evidence="4">ATCC 11550 / CBS 779.69 / DSM 880 / IAM 14645 / JCM 23072 / IMI 49137</strain>
    </source>
</reference>
<proteinExistence type="predicted"/>